<feature type="compositionally biased region" description="Basic residues" evidence="1">
    <location>
        <begin position="16"/>
        <end position="31"/>
    </location>
</feature>
<dbReference type="OrthoDB" id="372975at2759"/>
<reference evidence="2" key="1">
    <citation type="submission" date="2015-04" db="EMBL/GenBank/DDBJ databases">
        <authorList>
            <consortium name="Pathogen Informatics"/>
        </authorList>
    </citation>
    <scope>NUCLEOTIDE SEQUENCE [LARGE SCALE GENOMIC DNA]</scope>
    <source>
        <strain evidence="2">8A</strain>
    </source>
</reference>
<protein>
    <submittedName>
        <fullName evidence="2">Uncharacterized protein</fullName>
    </submittedName>
</protein>
<name>A0A1J1GTX6_PLAGA</name>
<dbReference type="Proteomes" id="UP000220797">
    <property type="component" value="Unassembled WGS sequence"/>
</dbReference>
<comment type="caution">
    <text evidence="2">The sequence shown here is derived from an EMBL/GenBank/DDBJ whole genome shotgun (WGS) entry which is preliminary data.</text>
</comment>
<dbReference type="RefSeq" id="XP_028528772.1">
    <property type="nucleotide sequence ID" value="XM_028672194.1"/>
</dbReference>
<gene>
    <name evidence="2" type="ORF">PGAL8A_00317700</name>
</gene>
<feature type="compositionally biased region" description="Basic residues" evidence="1">
    <location>
        <begin position="49"/>
        <end position="60"/>
    </location>
</feature>
<feature type="compositionally biased region" description="Polar residues" evidence="1">
    <location>
        <begin position="107"/>
        <end position="119"/>
    </location>
</feature>
<keyword evidence="3" id="KW-1185">Reference proteome</keyword>
<feature type="compositionally biased region" description="Polar residues" evidence="1">
    <location>
        <begin position="34"/>
        <end position="45"/>
    </location>
</feature>
<dbReference type="AlphaFoldDB" id="A0A1J1GTX6"/>
<feature type="compositionally biased region" description="Polar residues" evidence="1">
    <location>
        <begin position="61"/>
        <end position="70"/>
    </location>
</feature>
<evidence type="ECO:0000313" key="2">
    <source>
        <dbReference type="EMBL" id="CRG95964.1"/>
    </source>
</evidence>
<dbReference type="OMA" id="TIAIYMH"/>
<dbReference type="EMBL" id="CVMV01000045">
    <property type="protein sequence ID" value="CRG95964.1"/>
    <property type="molecule type" value="Genomic_DNA"/>
</dbReference>
<organism evidence="2 3">
    <name type="scientific">Plasmodium gallinaceum</name>
    <dbReference type="NCBI Taxonomy" id="5849"/>
    <lineage>
        <taxon>Eukaryota</taxon>
        <taxon>Sar</taxon>
        <taxon>Alveolata</taxon>
        <taxon>Apicomplexa</taxon>
        <taxon>Aconoidasida</taxon>
        <taxon>Haemosporida</taxon>
        <taxon>Plasmodiidae</taxon>
        <taxon>Plasmodium</taxon>
        <taxon>Plasmodium (Haemamoeba)</taxon>
    </lineage>
</organism>
<dbReference type="GeneID" id="39731710"/>
<evidence type="ECO:0000313" key="3">
    <source>
        <dbReference type="Proteomes" id="UP000220797"/>
    </source>
</evidence>
<accession>A0A1J1GTX6</accession>
<feature type="region of interest" description="Disordered" evidence="1">
    <location>
        <begin position="15"/>
        <end position="119"/>
    </location>
</feature>
<evidence type="ECO:0000256" key="1">
    <source>
        <dbReference type="SAM" id="MobiDB-lite"/>
    </source>
</evidence>
<sequence length="968" mass="114606">MNLFSSNSDISNDMFKKKKELGRKKNKKKKVLFSCNSDNTSNTTIKKCVEKKKNRKKRILHSNSSNNNGDLSKKSEIKNKKKKGKSILFSSNSDNSVMSKKYKNEKNTLFNSNSDNSVMSKKYKNEKNTLFNSNSDNSVMSKKCKNEKNTLFNSNSDNSVISKKYKNEKNTLFNSNSDNSVISKKYKNEKNTLFNSNSDNSVMSKKYKNEKNTLFNSNSDNSVMSKKYKNEKNTLFNSNSDNSVMSKKYKNEKNTLFNSNSDNSVMSKKYKNEKNTLFNSNSDSNSTSIINIINKNGNKIRRHKQNKYSLKKNNDKLSRINYKNKINFTKIKSSNDNYFKKNNNNINEQIIFEEKSGKIEKLNNNESDLINNVSEDSLTNKKENNKELKDFNKLQSYDGIHNNSVTNWDKHKRRNNLKTCNNKNDKNFKDIYDDEKSGMYRLINFEKFKKRAYRNLNFLSIVDITRSQSESMQREYSEQNSEDDILKLTDNSCSSVKSYQMSHNSFFSNNNKSSVNSESNNKTLDIYNYYYIDNNNSTKDNNLEKLIYNSNKYYDLYSCLFNLNENTFEESEKEEVKKKEEYNEDIKMDKEENKNYYKFSKKYKNKRTNLKKEDDKKKFSLKKNLILYRNFKNINNEISRQNNIKGLNFKEMVSNFIRIINKNILSMNQEDSKGIKKSNYYNIYDDTSEVESVLNLENNSEDKILQKVHCLCLFCEEKNKILCKGELDLTVFKYIESNKTNNTVIQPFFMDNYIFTSFLNFSIHHKNIILYKKNDNIKKLKNSQFYKYSINMKKKYKINKIIHFVAEKIELTTIAIYMHGYNFLNDKEQFVAVVNFLKWKKIKKNYFEIIKLKRNKENLKIYEKCSFLINAIDKFCTLNNIHIDDIKENNAKKKFKRNMDNKKNSYFKTDKVSDNILFSYDVYKIEQIENSLNINLKNSNLQFLFVDPLYVSLKKTFHLYPTHITILF</sequence>
<proteinExistence type="predicted"/>
<dbReference type="VEuPathDB" id="PlasmoDB:PGAL8A_00317700"/>